<dbReference type="Gene3D" id="1.20.1070.10">
    <property type="entry name" value="Rhodopsin 7-helix transmembrane proteins"/>
    <property type="match status" value="1"/>
</dbReference>
<comment type="caution">
    <text evidence="3">The sequence shown here is derived from an EMBL/GenBank/DDBJ whole genome shotgun (WGS) entry which is preliminary data.</text>
</comment>
<gene>
    <name evidence="3" type="ORF">PG993_009793</name>
</gene>
<reference evidence="3 4" key="1">
    <citation type="submission" date="2023-01" db="EMBL/GenBank/DDBJ databases">
        <title>Analysis of 21 Apiospora genomes using comparative genomics revels a genus with tremendous synthesis potential of carbohydrate active enzymes and secondary metabolites.</title>
        <authorList>
            <person name="Sorensen T."/>
        </authorList>
    </citation>
    <scope>NUCLEOTIDE SEQUENCE [LARGE SCALE GENOMIC DNA]</scope>
    <source>
        <strain evidence="3 4">CBS 33761</strain>
    </source>
</reference>
<feature type="transmembrane region" description="Helical" evidence="2">
    <location>
        <begin position="136"/>
        <end position="162"/>
    </location>
</feature>
<feature type="region of interest" description="Disordered" evidence="1">
    <location>
        <begin position="89"/>
        <end position="114"/>
    </location>
</feature>
<keyword evidence="2" id="KW-0472">Membrane</keyword>
<name>A0ABR1SKE3_9PEZI</name>
<evidence type="ECO:0000256" key="2">
    <source>
        <dbReference type="SAM" id="Phobius"/>
    </source>
</evidence>
<feature type="compositionally biased region" description="Basic and acidic residues" evidence="1">
    <location>
        <begin position="515"/>
        <end position="525"/>
    </location>
</feature>
<evidence type="ECO:0000256" key="1">
    <source>
        <dbReference type="SAM" id="MobiDB-lite"/>
    </source>
</evidence>
<proteinExistence type="predicted"/>
<keyword evidence="2" id="KW-1133">Transmembrane helix</keyword>
<keyword evidence="4" id="KW-1185">Reference proteome</keyword>
<feature type="transmembrane region" description="Helical" evidence="2">
    <location>
        <begin position="28"/>
        <end position="51"/>
    </location>
</feature>
<organism evidence="3 4">
    <name type="scientific">Apiospora rasikravindrae</name>
    <dbReference type="NCBI Taxonomy" id="990691"/>
    <lineage>
        <taxon>Eukaryota</taxon>
        <taxon>Fungi</taxon>
        <taxon>Dikarya</taxon>
        <taxon>Ascomycota</taxon>
        <taxon>Pezizomycotina</taxon>
        <taxon>Sordariomycetes</taxon>
        <taxon>Xylariomycetidae</taxon>
        <taxon>Amphisphaeriales</taxon>
        <taxon>Apiosporaceae</taxon>
        <taxon>Apiospora</taxon>
    </lineage>
</organism>
<feature type="region of interest" description="Disordered" evidence="1">
    <location>
        <begin position="498"/>
        <end position="525"/>
    </location>
</feature>
<evidence type="ECO:0000313" key="3">
    <source>
        <dbReference type="EMBL" id="KAK8034798.1"/>
    </source>
</evidence>
<feature type="compositionally biased region" description="Polar residues" evidence="1">
    <location>
        <begin position="95"/>
        <end position="114"/>
    </location>
</feature>
<dbReference type="Proteomes" id="UP001444661">
    <property type="component" value="Unassembled WGS sequence"/>
</dbReference>
<feature type="transmembrane region" description="Helical" evidence="2">
    <location>
        <begin position="363"/>
        <end position="384"/>
    </location>
</feature>
<sequence length="525" mass="58224">MDTRERGNGTLFWQNNTLKPLGDLRQGMLAVAVVSIISFVTTAALLFYLLFKLLTDSDCCRRRQRRQRPAETQSEISLDLSLSTPAQRHLEGAGQDNNPVSRSQSTRSGSNNDYITNQAQDAHRASSAKEPIRNPFPFLIISILGAECYTTLGFSLNLVWVLRDGIFVGTPACSLQGWLNSMGILYSSIAYMSMATSNYLAIVWGFRARNRTIIITNLGGWLLTMGLVAGGIIAGKNGEEFGGWYVRANAWVLLDKPQIHSGAPLVLLGVGTVLDPLYLLPLRADILENMAPEALPPTSPRQSCRLHGWRHEPSLGLPPGLLRIPVRVHRLHDPLAIIRLKQSMNENEGERDNNSEKGTMNPAYYYVAALMVSSNGLWNTILWLTTMFVSTPEDIRHAGLGTFAFMRTPEWRKFGNMVWISGPMSKKAVAKAGRGRGIGDRRHGSDNNDGSWWWWRMGGETRLRNSGSATQGPSQEFLHLEESGIQMDVVTTITVEEAAADRDKDVGAQGRLSHKHDQHDDTDSN</sequence>
<feature type="transmembrane region" description="Helical" evidence="2">
    <location>
        <begin position="259"/>
        <end position="280"/>
    </location>
</feature>
<protein>
    <submittedName>
        <fullName evidence="3">Uncharacterized protein</fullName>
    </submittedName>
</protein>
<evidence type="ECO:0000313" key="4">
    <source>
        <dbReference type="Proteomes" id="UP001444661"/>
    </source>
</evidence>
<dbReference type="EMBL" id="JAQQWK010000009">
    <property type="protein sequence ID" value="KAK8034798.1"/>
    <property type="molecule type" value="Genomic_DNA"/>
</dbReference>
<accession>A0ABR1SKE3</accession>
<feature type="transmembrane region" description="Helical" evidence="2">
    <location>
        <begin position="213"/>
        <end position="234"/>
    </location>
</feature>
<keyword evidence="2" id="KW-0812">Transmembrane</keyword>
<feature type="transmembrane region" description="Helical" evidence="2">
    <location>
        <begin position="182"/>
        <end position="206"/>
    </location>
</feature>